<name>A0A0K2V286_LEPSM</name>
<dbReference type="InterPro" id="IPR008952">
    <property type="entry name" value="Tetraspanin_EC2_sf"/>
</dbReference>
<protein>
    <submittedName>
        <fullName evidence="6">Uncharacterized protein</fullName>
    </submittedName>
</protein>
<comment type="subcellular location">
    <subcellularLocation>
        <location evidence="1">Membrane</location>
        <topology evidence="1">Multi-pass membrane protein</topology>
    </subcellularLocation>
</comment>
<evidence type="ECO:0000313" key="6">
    <source>
        <dbReference type="EMBL" id="CDW44380.1"/>
    </source>
</evidence>
<evidence type="ECO:0000256" key="5">
    <source>
        <dbReference type="SAM" id="Phobius"/>
    </source>
</evidence>
<dbReference type="InterPro" id="IPR018499">
    <property type="entry name" value="Tetraspanin/Peripherin"/>
</dbReference>
<sequence length="125" mass="13811">MMAELHCCGVDNSEDFRSAVKFMQMVNANGNKQVIPESCCKLDPNVDVAFFKPADDQCTLDPTPLNSYMKQGCFNVINDWISSNLRIVIGVAIGILGVQLIGIIFAFCLCKAVGHFADYSEYPHK</sequence>
<evidence type="ECO:0000256" key="1">
    <source>
        <dbReference type="ARBA" id="ARBA00004141"/>
    </source>
</evidence>
<dbReference type="EMBL" id="HACA01027019">
    <property type="protein sequence ID" value="CDW44380.1"/>
    <property type="molecule type" value="Transcribed_RNA"/>
</dbReference>
<evidence type="ECO:0000256" key="4">
    <source>
        <dbReference type="ARBA" id="ARBA00023136"/>
    </source>
</evidence>
<evidence type="ECO:0000256" key="2">
    <source>
        <dbReference type="ARBA" id="ARBA00022692"/>
    </source>
</evidence>
<dbReference type="Pfam" id="PF00335">
    <property type="entry name" value="Tetraspanin"/>
    <property type="match status" value="1"/>
</dbReference>
<dbReference type="GO" id="GO:0016020">
    <property type="term" value="C:membrane"/>
    <property type="evidence" value="ECO:0007669"/>
    <property type="project" value="UniProtKB-SubCell"/>
</dbReference>
<reference evidence="6" key="1">
    <citation type="submission" date="2014-05" db="EMBL/GenBank/DDBJ databases">
        <authorList>
            <person name="Chronopoulou M."/>
        </authorList>
    </citation>
    <scope>NUCLEOTIDE SEQUENCE</scope>
    <source>
        <tissue evidence="6">Whole organism</tissue>
    </source>
</reference>
<dbReference type="AlphaFoldDB" id="A0A0K2V286"/>
<evidence type="ECO:0000256" key="3">
    <source>
        <dbReference type="ARBA" id="ARBA00022989"/>
    </source>
</evidence>
<proteinExistence type="predicted"/>
<keyword evidence="2 5" id="KW-0812">Transmembrane</keyword>
<dbReference type="OrthoDB" id="6134317at2759"/>
<feature type="transmembrane region" description="Helical" evidence="5">
    <location>
        <begin position="87"/>
        <end position="110"/>
    </location>
</feature>
<dbReference type="SUPFAM" id="SSF48652">
    <property type="entry name" value="Tetraspanin"/>
    <property type="match status" value="1"/>
</dbReference>
<keyword evidence="4 5" id="KW-0472">Membrane</keyword>
<keyword evidence="3 5" id="KW-1133">Transmembrane helix</keyword>
<dbReference type="Gene3D" id="1.10.1450.10">
    <property type="entry name" value="Tetraspanin"/>
    <property type="match status" value="1"/>
</dbReference>
<accession>A0A0K2V286</accession>
<organism evidence="6">
    <name type="scientific">Lepeophtheirus salmonis</name>
    <name type="common">Salmon louse</name>
    <name type="synonym">Caligus salmonis</name>
    <dbReference type="NCBI Taxonomy" id="72036"/>
    <lineage>
        <taxon>Eukaryota</taxon>
        <taxon>Metazoa</taxon>
        <taxon>Ecdysozoa</taxon>
        <taxon>Arthropoda</taxon>
        <taxon>Crustacea</taxon>
        <taxon>Multicrustacea</taxon>
        <taxon>Hexanauplia</taxon>
        <taxon>Copepoda</taxon>
        <taxon>Siphonostomatoida</taxon>
        <taxon>Caligidae</taxon>
        <taxon>Lepeophtheirus</taxon>
    </lineage>
</organism>